<dbReference type="PROSITE" id="PS51736">
    <property type="entry name" value="RECOMBINASES_3"/>
    <property type="match status" value="1"/>
</dbReference>
<dbReference type="Pfam" id="PF00239">
    <property type="entry name" value="Resolvase"/>
    <property type="match status" value="1"/>
</dbReference>
<dbReference type="AlphaFoldDB" id="A0A1F6CS09"/>
<evidence type="ECO:0000259" key="2">
    <source>
        <dbReference type="PROSITE" id="PS51737"/>
    </source>
</evidence>
<name>A0A1F6CS09_9BACT</name>
<gene>
    <name evidence="3" type="ORF">A2704_06805</name>
</gene>
<dbReference type="Pfam" id="PF13408">
    <property type="entry name" value="Zn_ribbon_recom"/>
    <property type="match status" value="1"/>
</dbReference>
<dbReference type="CDD" id="cd00338">
    <property type="entry name" value="Ser_Recombinase"/>
    <property type="match status" value="1"/>
</dbReference>
<dbReference type="InterPro" id="IPR011109">
    <property type="entry name" value="DNA_bind_recombinase_dom"/>
</dbReference>
<dbReference type="Pfam" id="PF07508">
    <property type="entry name" value="Recombinase"/>
    <property type="match status" value="1"/>
</dbReference>
<evidence type="ECO:0000259" key="1">
    <source>
        <dbReference type="PROSITE" id="PS51736"/>
    </source>
</evidence>
<feature type="domain" description="Recombinase" evidence="2">
    <location>
        <begin position="156"/>
        <end position="271"/>
    </location>
</feature>
<evidence type="ECO:0000313" key="3">
    <source>
        <dbReference type="EMBL" id="OGG51897.1"/>
    </source>
</evidence>
<feature type="non-terminal residue" evidence="3">
    <location>
        <position position="499"/>
    </location>
</feature>
<dbReference type="InterPro" id="IPR025827">
    <property type="entry name" value="Zn_ribbon_recom_dom"/>
</dbReference>
<dbReference type="GO" id="GO:0000150">
    <property type="term" value="F:DNA strand exchange activity"/>
    <property type="evidence" value="ECO:0007669"/>
    <property type="project" value="InterPro"/>
</dbReference>
<dbReference type="PANTHER" id="PTHR30461:SF23">
    <property type="entry name" value="DNA RECOMBINASE-RELATED"/>
    <property type="match status" value="1"/>
</dbReference>
<dbReference type="Proteomes" id="UP000176445">
    <property type="component" value="Unassembled WGS sequence"/>
</dbReference>
<protein>
    <recommendedName>
        <fullName evidence="5">Recombinase domain-containing protein</fullName>
    </recommendedName>
</protein>
<reference evidence="3 4" key="1">
    <citation type="journal article" date="2016" name="Nat. Commun.">
        <title>Thousands of microbial genomes shed light on interconnected biogeochemical processes in an aquifer system.</title>
        <authorList>
            <person name="Anantharaman K."/>
            <person name="Brown C.T."/>
            <person name="Hug L.A."/>
            <person name="Sharon I."/>
            <person name="Castelle C.J."/>
            <person name="Probst A.J."/>
            <person name="Thomas B.C."/>
            <person name="Singh A."/>
            <person name="Wilkins M.J."/>
            <person name="Karaoz U."/>
            <person name="Brodie E.L."/>
            <person name="Williams K.H."/>
            <person name="Hubbard S.S."/>
            <person name="Banfield J.F."/>
        </authorList>
    </citation>
    <scope>NUCLEOTIDE SEQUENCE [LARGE SCALE GENOMIC DNA]</scope>
</reference>
<organism evidence="3 4">
    <name type="scientific">Candidatus Kaiserbacteria bacterium RIFCSPHIGHO2_01_FULL_54_36b</name>
    <dbReference type="NCBI Taxonomy" id="1798483"/>
    <lineage>
        <taxon>Bacteria</taxon>
        <taxon>Candidatus Kaiseribacteriota</taxon>
    </lineage>
</organism>
<evidence type="ECO:0008006" key="5">
    <source>
        <dbReference type="Google" id="ProtNLM"/>
    </source>
</evidence>
<dbReference type="GO" id="GO:0003677">
    <property type="term" value="F:DNA binding"/>
    <property type="evidence" value="ECO:0007669"/>
    <property type="project" value="InterPro"/>
</dbReference>
<sequence length="499" mass="56672">MSKDYFLYARKSTDVEDKQVLSIESQLVELRSLAKQSGLHIAEEFVEKRSAKLPGRPIFEEMLSRIERGEARGVICWKIDRLSRNPVDSGRVSWLLQRGVIESIATHERTFCPTDNVLLMSVEFGMANEYVRQLSANTARGLRQKARNGHYPSVPPIGYLNDVRAKTIVIDRRKAPVVRRAFELYSKNASRLEDIGRFLYDNGIRTNPTRRWTNGGGRPLNKSKVAALLSNSFFYGHFRYAGEVYEGKHTPLISKELFDNVQRVLKLRGKTQKSKDEPRALCGLLRCGECGCSITAERQTKKSGRSYVYYRCTKKRGACSQPFVREEILAAQLSELLSRYVMPPEWAAEMLRMAAEDEVDAQRTAASAIEALRARLAELDGKLARLTDLFVEQDIERGDYLARKASLMSEKRSVQEQISLLDSNAAAWLEPMREWIRDASLLDEIRKTDDLPSKKSSLQKIFGSNLTLHAREARGVAENPWFSLAHTKENASEKNLVSC</sequence>
<dbReference type="SUPFAM" id="SSF53041">
    <property type="entry name" value="Resolvase-like"/>
    <property type="match status" value="1"/>
</dbReference>
<accession>A0A1F6CS09</accession>
<dbReference type="InterPro" id="IPR038109">
    <property type="entry name" value="DNA_bind_recomb_sf"/>
</dbReference>
<dbReference type="InterPro" id="IPR036162">
    <property type="entry name" value="Resolvase-like_N_sf"/>
</dbReference>
<dbReference type="PROSITE" id="PS51737">
    <property type="entry name" value="RECOMBINASE_DNA_BIND"/>
    <property type="match status" value="1"/>
</dbReference>
<dbReference type="InterPro" id="IPR050639">
    <property type="entry name" value="SSR_resolvase"/>
</dbReference>
<dbReference type="EMBL" id="MFKW01000009">
    <property type="protein sequence ID" value="OGG51897.1"/>
    <property type="molecule type" value="Genomic_DNA"/>
</dbReference>
<dbReference type="Gene3D" id="3.40.50.1390">
    <property type="entry name" value="Resolvase, N-terminal catalytic domain"/>
    <property type="match status" value="1"/>
</dbReference>
<proteinExistence type="predicted"/>
<dbReference type="SMART" id="SM00857">
    <property type="entry name" value="Resolvase"/>
    <property type="match status" value="1"/>
</dbReference>
<comment type="caution">
    <text evidence="3">The sequence shown here is derived from an EMBL/GenBank/DDBJ whole genome shotgun (WGS) entry which is preliminary data.</text>
</comment>
<dbReference type="PANTHER" id="PTHR30461">
    <property type="entry name" value="DNA-INVERTASE FROM LAMBDOID PROPHAGE"/>
    <property type="match status" value="1"/>
</dbReference>
<evidence type="ECO:0000313" key="4">
    <source>
        <dbReference type="Proteomes" id="UP000176445"/>
    </source>
</evidence>
<dbReference type="InterPro" id="IPR006119">
    <property type="entry name" value="Resolv_N"/>
</dbReference>
<feature type="domain" description="Resolvase/invertase-type recombinase catalytic" evidence="1">
    <location>
        <begin position="4"/>
        <end position="149"/>
    </location>
</feature>
<dbReference type="Gene3D" id="3.90.1750.20">
    <property type="entry name" value="Putative Large Serine Recombinase, Chain B, Domain 2"/>
    <property type="match status" value="1"/>
</dbReference>